<dbReference type="InterPro" id="IPR032675">
    <property type="entry name" value="LRR_dom_sf"/>
</dbReference>
<gene>
    <name evidence="2" type="primary">LOC130494671</name>
</gene>
<dbReference type="Gene3D" id="3.80.10.10">
    <property type="entry name" value="Ribonuclease Inhibitor"/>
    <property type="match status" value="1"/>
</dbReference>
<dbReference type="InterPro" id="IPR006912">
    <property type="entry name" value="Harbinger_derived_prot"/>
</dbReference>
<reference evidence="1" key="1">
    <citation type="journal article" date="2019" name="Database">
        <title>The radish genome database (RadishGD): an integrated information resource for radish genomics.</title>
        <authorList>
            <person name="Yu H.J."/>
            <person name="Baek S."/>
            <person name="Lee Y.J."/>
            <person name="Cho A."/>
            <person name="Mun J.H."/>
        </authorList>
    </citation>
    <scope>NUCLEOTIDE SEQUENCE [LARGE SCALE GENOMIC DNA]</scope>
    <source>
        <strain evidence="1">cv. WK10039</strain>
    </source>
</reference>
<dbReference type="PANTHER" id="PTHR31900">
    <property type="entry name" value="F-BOX/RNI SUPERFAMILY PROTEIN-RELATED"/>
    <property type="match status" value="1"/>
</dbReference>
<dbReference type="Pfam" id="PF04827">
    <property type="entry name" value="Plant_tran"/>
    <property type="match status" value="1"/>
</dbReference>
<accession>A0A9W3DF19</accession>
<dbReference type="OrthoDB" id="594804at2759"/>
<dbReference type="SUPFAM" id="SSF52047">
    <property type="entry name" value="RNI-like"/>
    <property type="match status" value="1"/>
</dbReference>
<dbReference type="KEGG" id="rsz:130494671"/>
<dbReference type="RefSeq" id="XP_056862425.1">
    <property type="nucleotide sequence ID" value="XM_057006445.1"/>
</dbReference>
<keyword evidence="1" id="KW-1185">Reference proteome</keyword>
<dbReference type="InterPro" id="IPR050232">
    <property type="entry name" value="FBL13/AtMIF1-like"/>
</dbReference>
<dbReference type="GeneID" id="130494671"/>
<dbReference type="Pfam" id="PF07723">
    <property type="entry name" value="LRR_2"/>
    <property type="match status" value="1"/>
</dbReference>
<proteinExistence type="predicted"/>
<sequence>MVLPRFLYTYNNLEVLKLRASIVLDVPEDVRLPSLKTLHLLCVEFWSVESACKLLSGCPVLEELVFDKSDNVSPPCFYIDVPSLKRLSILDTYRDEENDSDVRVVIKTPALEYLNVLDTCDSGLLLLSEKMEEMVVANVNVVFKSPETLMRCFTFIQSIPLLQGLKAELFAEKQEFVRKYVERVFEVLQSRFAIVKNHALL</sequence>
<evidence type="ECO:0000313" key="1">
    <source>
        <dbReference type="Proteomes" id="UP000504610"/>
    </source>
</evidence>
<dbReference type="AlphaFoldDB" id="A0A9W3DF19"/>
<evidence type="ECO:0000313" key="2">
    <source>
        <dbReference type="RefSeq" id="XP_056862425.1"/>
    </source>
</evidence>
<dbReference type="PANTHER" id="PTHR31900:SF34">
    <property type="entry name" value="EMB|CAB62440.1-RELATED"/>
    <property type="match status" value="1"/>
</dbReference>
<reference evidence="2" key="2">
    <citation type="submission" date="2025-08" db="UniProtKB">
        <authorList>
            <consortium name="RefSeq"/>
        </authorList>
    </citation>
    <scope>IDENTIFICATION</scope>
    <source>
        <tissue evidence="2">Leaf</tissue>
    </source>
</reference>
<dbReference type="Proteomes" id="UP000504610">
    <property type="component" value="Chromosome 3"/>
</dbReference>
<dbReference type="InterPro" id="IPR013101">
    <property type="entry name" value="LRR_PRU1-like"/>
</dbReference>
<name>A0A9W3DF19_RAPSA</name>
<organism evidence="1 2">
    <name type="scientific">Raphanus sativus</name>
    <name type="common">Radish</name>
    <name type="synonym">Raphanus raphanistrum var. sativus</name>
    <dbReference type="NCBI Taxonomy" id="3726"/>
    <lineage>
        <taxon>Eukaryota</taxon>
        <taxon>Viridiplantae</taxon>
        <taxon>Streptophyta</taxon>
        <taxon>Embryophyta</taxon>
        <taxon>Tracheophyta</taxon>
        <taxon>Spermatophyta</taxon>
        <taxon>Magnoliopsida</taxon>
        <taxon>eudicotyledons</taxon>
        <taxon>Gunneridae</taxon>
        <taxon>Pentapetalae</taxon>
        <taxon>rosids</taxon>
        <taxon>malvids</taxon>
        <taxon>Brassicales</taxon>
        <taxon>Brassicaceae</taxon>
        <taxon>Brassiceae</taxon>
        <taxon>Raphanus</taxon>
    </lineage>
</organism>
<protein>
    <submittedName>
        <fullName evidence="2">FBD-associated F-box protein At3g50710</fullName>
    </submittedName>
</protein>